<dbReference type="AlphaFoldDB" id="A0ABD0VAR8"/>
<proteinExistence type="predicted"/>
<evidence type="ECO:0000259" key="2">
    <source>
        <dbReference type="PROSITE" id="PS50927"/>
    </source>
</evidence>
<dbReference type="PROSITE" id="PS50927">
    <property type="entry name" value="BULB_LECTIN"/>
    <property type="match status" value="2"/>
</dbReference>
<feature type="domain" description="Bulb-type lectin" evidence="2">
    <location>
        <begin position="198"/>
        <end position="307"/>
    </location>
</feature>
<keyword evidence="4" id="KW-1185">Reference proteome</keyword>
<protein>
    <recommendedName>
        <fullName evidence="2">Bulb-type lectin domain-containing protein</fullName>
    </recommendedName>
</protein>
<dbReference type="InterPro" id="IPR036426">
    <property type="entry name" value="Bulb-type_lectin_dom_sf"/>
</dbReference>
<accession>A0ABD0VAR8</accession>
<dbReference type="CDD" id="cd00028">
    <property type="entry name" value="B_lectin"/>
    <property type="match status" value="2"/>
</dbReference>
<evidence type="ECO:0000256" key="1">
    <source>
        <dbReference type="SAM" id="SignalP"/>
    </source>
</evidence>
<dbReference type="InterPro" id="IPR001480">
    <property type="entry name" value="Bulb-type_lectin_dom"/>
</dbReference>
<keyword evidence="1" id="KW-0732">Signal</keyword>
<reference evidence="3 4" key="1">
    <citation type="journal article" date="2024" name="Plant Biotechnol. J.">
        <title>Dendrobium thyrsiflorum genome and its molecular insights into genes involved in important horticultural traits.</title>
        <authorList>
            <person name="Chen B."/>
            <person name="Wang J.Y."/>
            <person name="Zheng P.J."/>
            <person name="Li K.L."/>
            <person name="Liang Y.M."/>
            <person name="Chen X.F."/>
            <person name="Zhang C."/>
            <person name="Zhao X."/>
            <person name="He X."/>
            <person name="Zhang G.Q."/>
            <person name="Liu Z.J."/>
            <person name="Xu Q."/>
        </authorList>
    </citation>
    <scope>NUCLEOTIDE SEQUENCE [LARGE SCALE GENOMIC DNA]</scope>
    <source>
        <strain evidence="3">GZMU011</strain>
    </source>
</reference>
<dbReference type="EMBL" id="JANQDX010000009">
    <property type="protein sequence ID" value="KAL0919707.1"/>
    <property type="molecule type" value="Genomic_DNA"/>
</dbReference>
<gene>
    <name evidence="3" type="ORF">M5K25_011822</name>
</gene>
<feature type="signal peptide" evidence="1">
    <location>
        <begin position="1"/>
        <end position="26"/>
    </location>
</feature>
<sequence>MAVTTHSATFLVSIAVLVILATSTDSANFYGNVLKSGGKLDAGESLVHGNYSFIMQNDCNLVLYDNQTAIWSSRTDNSGVKCFLVLQNNGELVIISNYRITVWRSETGGQTGKYALVLQPNGDVVVYGNPVWSTAPNFIDRVATRSKNFINPDDNGHSSPPEPSIMANPLTSRAASAILLCTTSLFLLFTSSSSEASSNILIAGDTLTAGKSLSVGSYNLFMQDDCNLVLYDSKIPVWESRTAGKGSNCFLHFQMNGELLILSPNATKPLWRTETGGHFNRFVLVLKPNGNAVVFGTAVWSTGTGTMKDE</sequence>
<dbReference type="SMART" id="SM00108">
    <property type="entry name" value="B_lectin"/>
    <property type="match status" value="2"/>
</dbReference>
<evidence type="ECO:0000313" key="4">
    <source>
        <dbReference type="Proteomes" id="UP001552299"/>
    </source>
</evidence>
<feature type="domain" description="Bulb-type lectin" evidence="2">
    <location>
        <begin position="31"/>
        <end position="139"/>
    </location>
</feature>
<name>A0ABD0VAR8_DENTH</name>
<evidence type="ECO:0000313" key="3">
    <source>
        <dbReference type="EMBL" id="KAL0919707.1"/>
    </source>
</evidence>
<organism evidence="3 4">
    <name type="scientific">Dendrobium thyrsiflorum</name>
    <name type="common">Pinecone-like raceme dendrobium</name>
    <name type="synonym">Orchid</name>
    <dbReference type="NCBI Taxonomy" id="117978"/>
    <lineage>
        <taxon>Eukaryota</taxon>
        <taxon>Viridiplantae</taxon>
        <taxon>Streptophyta</taxon>
        <taxon>Embryophyta</taxon>
        <taxon>Tracheophyta</taxon>
        <taxon>Spermatophyta</taxon>
        <taxon>Magnoliopsida</taxon>
        <taxon>Liliopsida</taxon>
        <taxon>Asparagales</taxon>
        <taxon>Orchidaceae</taxon>
        <taxon>Epidendroideae</taxon>
        <taxon>Malaxideae</taxon>
        <taxon>Dendrobiinae</taxon>
        <taxon>Dendrobium</taxon>
    </lineage>
</organism>
<dbReference type="SUPFAM" id="SSF51110">
    <property type="entry name" value="alpha-D-mannose-specific plant lectins"/>
    <property type="match status" value="2"/>
</dbReference>
<dbReference type="Proteomes" id="UP001552299">
    <property type="component" value="Unassembled WGS sequence"/>
</dbReference>
<feature type="chain" id="PRO_5044832032" description="Bulb-type lectin domain-containing protein" evidence="1">
    <location>
        <begin position="27"/>
        <end position="310"/>
    </location>
</feature>
<comment type="caution">
    <text evidence="3">The sequence shown here is derived from an EMBL/GenBank/DDBJ whole genome shotgun (WGS) entry which is preliminary data.</text>
</comment>
<dbReference type="GO" id="GO:0051707">
    <property type="term" value="P:response to other organism"/>
    <property type="evidence" value="ECO:0007669"/>
    <property type="project" value="UniProtKB-ARBA"/>
</dbReference>
<dbReference type="Gene3D" id="2.90.10.10">
    <property type="entry name" value="Bulb-type lectin domain"/>
    <property type="match status" value="2"/>
</dbReference>